<name>A0A2A2M489_9BILA</name>
<dbReference type="STRING" id="2018661.A0A2A2M489"/>
<comment type="caution">
    <text evidence="1">The sequence shown here is derived from an EMBL/GenBank/DDBJ whole genome shotgun (WGS) entry which is preliminary data.</text>
</comment>
<dbReference type="EMBL" id="LIAE01005811">
    <property type="protein sequence ID" value="PAV93017.1"/>
    <property type="molecule type" value="Genomic_DNA"/>
</dbReference>
<dbReference type="OrthoDB" id="8195853at2759"/>
<accession>A0A2A2M489</accession>
<sequence>MLEVMSAAPGYRNQAADGTYVPRPEERPITKFERRGERLGHGVGVVAPLAPSLCVKDCALKHRVVLSLTGLVLVVCLGIADLLSAPPLSSQQHLVHAQALMQQANEQLKELAAGEARGEADDFERLLAMNVAIAEARAHIDQAADAGEVLALFWQSGLHPLTGGHDETPQSESCVRLHQAVDQGFLAAAIAYQYRCRPAAKGFEYTAEQAEQFQALRRALERDDPFLSLYPQVLRESRCSTPPNAFSVQLPGGPRWFSEAVEASTRSLTYDMYKAEGLYLLAMQPDLALSERLALLRQSEALGCKKGGHWRQRLESELARERS</sequence>
<proteinExistence type="predicted"/>
<organism evidence="1 2">
    <name type="scientific">Diploscapter pachys</name>
    <dbReference type="NCBI Taxonomy" id="2018661"/>
    <lineage>
        <taxon>Eukaryota</taxon>
        <taxon>Metazoa</taxon>
        <taxon>Ecdysozoa</taxon>
        <taxon>Nematoda</taxon>
        <taxon>Chromadorea</taxon>
        <taxon>Rhabditida</taxon>
        <taxon>Rhabditina</taxon>
        <taxon>Rhabditomorpha</taxon>
        <taxon>Rhabditoidea</taxon>
        <taxon>Rhabditidae</taxon>
        <taxon>Diploscapter</taxon>
    </lineage>
</organism>
<evidence type="ECO:0000313" key="1">
    <source>
        <dbReference type="EMBL" id="PAV93017.1"/>
    </source>
</evidence>
<protein>
    <submittedName>
        <fullName evidence="1">Uncharacterized protein</fullName>
    </submittedName>
</protein>
<gene>
    <name evidence="1" type="ORF">WR25_06672</name>
</gene>
<evidence type="ECO:0000313" key="2">
    <source>
        <dbReference type="Proteomes" id="UP000218231"/>
    </source>
</evidence>
<keyword evidence="2" id="KW-1185">Reference proteome</keyword>
<reference evidence="1 2" key="1">
    <citation type="journal article" date="2017" name="Curr. Biol.">
        <title>Genome architecture and evolution of a unichromosomal asexual nematode.</title>
        <authorList>
            <person name="Fradin H."/>
            <person name="Zegar C."/>
            <person name="Gutwein M."/>
            <person name="Lucas J."/>
            <person name="Kovtun M."/>
            <person name="Corcoran D."/>
            <person name="Baugh L.R."/>
            <person name="Kiontke K."/>
            <person name="Gunsalus K."/>
            <person name="Fitch D.H."/>
            <person name="Piano F."/>
        </authorList>
    </citation>
    <scope>NUCLEOTIDE SEQUENCE [LARGE SCALE GENOMIC DNA]</scope>
    <source>
        <strain evidence="1">PF1309</strain>
    </source>
</reference>
<dbReference type="Proteomes" id="UP000218231">
    <property type="component" value="Unassembled WGS sequence"/>
</dbReference>
<dbReference type="AlphaFoldDB" id="A0A2A2M489"/>